<dbReference type="PROSITE" id="PS50929">
    <property type="entry name" value="ABC_TM1F"/>
    <property type="match status" value="1"/>
</dbReference>
<feature type="domain" description="ABC transmembrane type-1" evidence="9">
    <location>
        <begin position="35"/>
        <end position="320"/>
    </location>
</feature>
<dbReference type="InterPro" id="IPR039421">
    <property type="entry name" value="Type_1_exporter"/>
</dbReference>
<evidence type="ECO:0000313" key="11">
    <source>
        <dbReference type="Proteomes" id="UP000178612"/>
    </source>
</evidence>
<comment type="subcellular location">
    <subcellularLocation>
        <location evidence="1">Cell membrane</location>
        <topology evidence="1">Multi-pass membrane protein</topology>
    </subcellularLocation>
</comment>
<dbReference type="Proteomes" id="UP000178612">
    <property type="component" value="Unassembled WGS sequence"/>
</dbReference>
<proteinExistence type="predicted"/>
<dbReference type="InterPro" id="IPR027417">
    <property type="entry name" value="P-loop_NTPase"/>
</dbReference>
<gene>
    <name evidence="10" type="ORF">A2758_02955</name>
</gene>
<evidence type="ECO:0000313" key="10">
    <source>
        <dbReference type="EMBL" id="OHA91392.1"/>
    </source>
</evidence>
<feature type="transmembrane region" description="Helical" evidence="7">
    <location>
        <begin position="31"/>
        <end position="52"/>
    </location>
</feature>
<dbReference type="SUPFAM" id="SSF52540">
    <property type="entry name" value="P-loop containing nucleoside triphosphate hydrolases"/>
    <property type="match status" value="1"/>
</dbReference>
<dbReference type="AlphaFoldDB" id="A0A1G2T2M9"/>
<keyword evidence="2 7" id="KW-0812">Transmembrane</keyword>
<keyword evidence="4" id="KW-0067">ATP-binding</keyword>
<feature type="transmembrane region" description="Helical" evidence="7">
    <location>
        <begin position="175"/>
        <end position="193"/>
    </location>
</feature>
<evidence type="ECO:0000256" key="7">
    <source>
        <dbReference type="SAM" id="Phobius"/>
    </source>
</evidence>
<evidence type="ECO:0000256" key="2">
    <source>
        <dbReference type="ARBA" id="ARBA00022692"/>
    </source>
</evidence>
<keyword evidence="3" id="KW-0547">Nucleotide-binding</keyword>
<keyword evidence="6 7" id="KW-0472">Membrane</keyword>
<keyword evidence="5 7" id="KW-1133">Transmembrane helix</keyword>
<evidence type="ECO:0000256" key="6">
    <source>
        <dbReference type="ARBA" id="ARBA00023136"/>
    </source>
</evidence>
<dbReference type="GO" id="GO:0005886">
    <property type="term" value="C:plasma membrane"/>
    <property type="evidence" value="ECO:0007669"/>
    <property type="project" value="UniProtKB-SubCell"/>
</dbReference>
<protein>
    <recommendedName>
        <fullName evidence="12">ABC transporter domain-containing protein</fullName>
    </recommendedName>
</protein>
<dbReference type="PANTHER" id="PTHR24221">
    <property type="entry name" value="ATP-BINDING CASSETTE SUB-FAMILY B"/>
    <property type="match status" value="1"/>
</dbReference>
<dbReference type="InterPro" id="IPR011527">
    <property type="entry name" value="ABC1_TM_dom"/>
</dbReference>
<feature type="transmembrane region" description="Helical" evidence="7">
    <location>
        <begin position="72"/>
        <end position="89"/>
    </location>
</feature>
<dbReference type="GO" id="GO:0140359">
    <property type="term" value="F:ABC-type transporter activity"/>
    <property type="evidence" value="ECO:0007669"/>
    <property type="project" value="InterPro"/>
</dbReference>
<dbReference type="InterPro" id="IPR003593">
    <property type="entry name" value="AAA+_ATPase"/>
</dbReference>
<evidence type="ECO:0008006" key="12">
    <source>
        <dbReference type="Google" id="ProtNLM"/>
    </source>
</evidence>
<evidence type="ECO:0000256" key="5">
    <source>
        <dbReference type="ARBA" id="ARBA00022989"/>
    </source>
</evidence>
<evidence type="ECO:0000259" key="9">
    <source>
        <dbReference type="PROSITE" id="PS50929"/>
    </source>
</evidence>
<dbReference type="SUPFAM" id="SSF90123">
    <property type="entry name" value="ABC transporter transmembrane region"/>
    <property type="match status" value="1"/>
</dbReference>
<dbReference type="PROSITE" id="PS50893">
    <property type="entry name" value="ABC_TRANSPORTER_2"/>
    <property type="match status" value="1"/>
</dbReference>
<dbReference type="Pfam" id="PF00664">
    <property type="entry name" value="ABC_membrane"/>
    <property type="match status" value="1"/>
</dbReference>
<dbReference type="InterPro" id="IPR017871">
    <property type="entry name" value="ABC_transporter-like_CS"/>
</dbReference>
<evidence type="ECO:0000256" key="3">
    <source>
        <dbReference type="ARBA" id="ARBA00022741"/>
    </source>
</evidence>
<dbReference type="Gene3D" id="3.40.50.300">
    <property type="entry name" value="P-loop containing nucleotide triphosphate hydrolases"/>
    <property type="match status" value="1"/>
</dbReference>
<dbReference type="Pfam" id="PF00005">
    <property type="entry name" value="ABC_tran"/>
    <property type="match status" value="1"/>
</dbReference>
<sequence>METRSDEKRNPLLYLFGKTWQYSQDNRGKVVWYWIMFIVANTITMIGGPLVFAKLMNTVQQEGITSGNFRMLIGLLMLTLVFELFFWSLHGPARCIERNNAFKVRLNYRRFLMKGVMTLPMEWHVDHHSGDTIDKIEKGTNALFSFAEDSFIPIWGFVQFTVSLVMLIYFGGWSAAVVVLVMLAVSIGITIRFDRVMIPQYKELNKSENQISESVFDAISNISTVIILRVEKLVFKAIMHKVEKPYDLFKRNQRLNELKWFLTNMCCTVMTILVLAVYFWQNLDVIQGIMVGTFFILIRYLDRVSELFFRFTSDYSDMIKRKSRIMNSEELTTNFKTENFTNHVLPKNWRRLEVANLNFSYHNEGNGDDHLKDVSLSFERGLNYAVVGESGSGKTTTLKLARDLYKPTSGQVVCDGDVIADGFGGISRAIALVPQNPEIFATTILENITLGAEYEMDFVRHFTDMACFTDVVERLPKKFDSSIKEKGVNLSGGEQQRLALARGLLACHDKDVVLLDEPTSSLDTVTEMRVYRNIFRGFRDKTIISSIHRLHLLPMFDKIYMFSRGRIVASGTLQNLLATCPEFQELWRQYHETKREESVE</sequence>
<dbReference type="PANTHER" id="PTHR24221:SF654">
    <property type="entry name" value="ATP-BINDING CASSETTE SUB-FAMILY B MEMBER 6"/>
    <property type="match status" value="1"/>
</dbReference>
<comment type="caution">
    <text evidence="10">The sequence shown here is derived from an EMBL/GenBank/DDBJ whole genome shotgun (WGS) entry which is preliminary data.</text>
</comment>
<dbReference type="EMBL" id="MHVJ01000013">
    <property type="protein sequence ID" value="OHA91392.1"/>
    <property type="molecule type" value="Genomic_DNA"/>
</dbReference>
<accession>A0A1G2T2M9</accession>
<feature type="transmembrane region" description="Helical" evidence="7">
    <location>
        <begin position="151"/>
        <end position="169"/>
    </location>
</feature>
<name>A0A1G2T2M9_9BACT</name>
<feature type="domain" description="ABC transporter" evidence="8">
    <location>
        <begin position="352"/>
        <end position="589"/>
    </location>
</feature>
<dbReference type="InterPro" id="IPR003439">
    <property type="entry name" value="ABC_transporter-like_ATP-bd"/>
</dbReference>
<evidence type="ECO:0000256" key="4">
    <source>
        <dbReference type="ARBA" id="ARBA00022840"/>
    </source>
</evidence>
<dbReference type="Gene3D" id="1.20.1560.10">
    <property type="entry name" value="ABC transporter type 1, transmembrane domain"/>
    <property type="match status" value="1"/>
</dbReference>
<organism evidence="10 11">
    <name type="scientific">Candidatus Zambryskibacteria bacterium RIFCSPHIGHO2_01_FULL_49_18</name>
    <dbReference type="NCBI Taxonomy" id="1802740"/>
    <lineage>
        <taxon>Bacteria</taxon>
        <taxon>Candidatus Zambryskiibacteriota</taxon>
    </lineage>
</organism>
<reference evidence="10 11" key="1">
    <citation type="journal article" date="2016" name="Nat. Commun.">
        <title>Thousands of microbial genomes shed light on interconnected biogeochemical processes in an aquifer system.</title>
        <authorList>
            <person name="Anantharaman K."/>
            <person name="Brown C.T."/>
            <person name="Hug L.A."/>
            <person name="Sharon I."/>
            <person name="Castelle C.J."/>
            <person name="Probst A.J."/>
            <person name="Thomas B.C."/>
            <person name="Singh A."/>
            <person name="Wilkins M.J."/>
            <person name="Karaoz U."/>
            <person name="Brodie E.L."/>
            <person name="Williams K.H."/>
            <person name="Hubbard S.S."/>
            <person name="Banfield J.F."/>
        </authorList>
    </citation>
    <scope>NUCLEOTIDE SEQUENCE [LARGE SCALE GENOMIC DNA]</scope>
</reference>
<dbReference type="GO" id="GO:0016887">
    <property type="term" value="F:ATP hydrolysis activity"/>
    <property type="evidence" value="ECO:0007669"/>
    <property type="project" value="InterPro"/>
</dbReference>
<evidence type="ECO:0000256" key="1">
    <source>
        <dbReference type="ARBA" id="ARBA00004651"/>
    </source>
</evidence>
<evidence type="ECO:0000259" key="8">
    <source>
        <dbReference type="PROSITE" id="PS50893"/>
    </source>
</evidence>
<dbReference type="PROSITE" id="PS00211">
    <property type="entry name" value="ABC_TRANSPORTER_1"/>
    <property type="match status" value="1"/>
</dbReference>
<feature type="transmembrane region" description="Helical" evidence="7">
    <location>
        <begin position="260"/>
        <end position="279"/>
    </location>
</feature>
<dbReference type="InterPro" id="IPR036640">
    <property type="entry name" value="ABC1_TM_sf"/>
</dbReference>
<dbReference type="GO" id="GO:0005524">
    <property type="term" value="F:ATP binding"/>
    <property type="evidence" value="ECO:0007669"/>
    <property type="project" value="UniProtKB-KW"/>
</dbReference>
<dbReference type="SMART" id="SM00382">
    <property type="entry name" value="AAA"/>
    <property type="match status" value="1"/>
</dbReference>